<name>A0A497EM15_9CREN</name>
<evidence type="ECO:0000313" key="8">
    <source>
        <dbReference type="EMBL" id="RLE46064.1"/>
    </source>
</evidence>
<dbReference type="InterPro" id="IPR046357">
    <property type="entry name" value="PPIase_dom_sf"/>
</dbReference>
<dbReference type="GO" id="GO:0003755">
    <property type="term" value="F:peptidyl-prolyl cis-trans isomerase activity"/>
    <property type="evidence" value="ECO:0007669"/>
    <property type="project" value="UniProtKB-UniRule"/>
</dbReference>
<dbReference type="EC" id="5.2.1.8" evidence="6"/>
<comment type="catalytic activity">
    <reaction evidence="1 5 6">
        <text>[protein]-peptidylproline (omega=180) = [protein]-peptidylproline (omega=0)</text>
        <dbReference type="Rhea" id="RHEA:16237"/>
        <dbReference type="Rhea" id="RHEA-COMP:10747"/>
        <dbReference type="Rhea" id="RHEA-COMP:10748"/>
        <dbReference type="ChEBI" id="CHEBI:83833"/>
        <dbReference type="ChEBI" id="CHEBI:83834"/>
        <dbReference type="EC" id="5.2.1.8"/>
    </reaction>
</comment>
<dbReference type="InterPro" id="IPR048261">
    <property type="entry name" value="SlpA/SlyD-like_ins_sf"/>
</dbReference>
<dbReference type="PROSITE" id="PS50059">
    <property type="entry name" value="FKBP_PPIASE"/>
    <property type="match status" value="1"/>
</dbReference>
<evidence type="ECO:0000313" key="9">
    <source>
        <dbReference type="Proteomes" id="UP000278475"/>
    </source>
</evidence>
<evidence type="ECO:0000256" key="1">
    <source>
        <dbReference type="ARBA" id="ARBA00000971"/>
    </source>
</evidence>
<evidence type="ECO:0000256" key="3">
    <source>
        <dbReference type="ARBA" id="ARBA00023110"/>
    </source>
</evidence>
<gene>
    <name evidence="8" type="ORF">DRJ31_10445</name>
</gene>
<dbReference type="Pfam" id="PF22199">
    <property type="entry name" value="FKBP26_IF"/>
    <property type="match status" value="1"/>
</dbReference>
<evidence type="ECO:0000256" key="6">
    <source>
        <dbReference type="RuleBase" id="RU003915"/>
    </source>
</evidence>
<accession>A0A497EM15</accession>
<evidence type="ECO:0000256" key="4">
    <source>
        <dbReference type="ARBA" id="ARBA00023235"/>
    </source>
</evidence>
<dbReference type="Pfam" id="PF00254">
    <property type="entry name" value="FKBP_C"/>
    <property type="match status" value="1"/>
</dbReference>
<evidence type="ECO:0000259" key="7">
    <source>
        <dbReference type="PROSITE" id="PS50059"/>
    </source>
</evidence>
<dbReference type="AlphaFoldDB" id="A0A497EM15"/>
<dbReference type="Gene3D" id="3.10.50.40">
    <property type="match status" value="1"/>
</dbReference>
<organism evidence="8 9">
    <name type="scientific">Thermoproteota archaeon</name>
    <dbReference type="NCBI Taxonomy" id="2056631"/>
    <lineage>
        <taxon>Archaea</taxon>
        <taxon>Thermoproteota</taxon>
    </lineage>
</organism>
<dbReference type="PANTHER" id="PTHR47861">
    <property type="entry name" value="FKBP-TYPE PEPTIDYL-PROLYL CIS-TRANS ISOMERASE SLYD"/>
    <property type="match status" value="1"/>
</dbReference>
<dbReference type="Gene3D" id="3.30.70.2210">
    <property type="match status" value="1"/>
</dbReference>
<dbReference type="Gene3D" id="2.40.10.330">
    <property type="match status" value="1"/>
</dbReference>
<dbReference type="InterPro" id="IPR054016">
    <property type="entry name" value="FKBP26_IF"/>
</dbReference>
<proteinExistence type="inferred from homology"/>
<protein>
    <recommendedName>
        <fullName evidence="6">Peptidyl-prolyl cis-trans isomerase</fullName>
        <ecNumber evidence="6">5.2.1.8</ecNumber>
    </recommendedName>
</protein>
<evidence type="ECO:0000256" key="5">
    <source>
        <dbReference type="PROSITE-ProRule" id="PRU00277"/>
    </source>
</evidence>
<keyword evidence="3 5" id="KW-0697">Rotamase</keyword>
<comment type="similarity">
    <text evidence="2 6">Belongs to the FKBP-type PPIase family.</text>
</comment>
<dbReference type="InterPro" id="IPR001179">
    <property type="entry name" value="PPIase_FKBP_dom"/>
</dbReference>
<dbReference type="SUPFAM" id="SSF54534">
    <property type="entry name" value="FKBP-like"/>
    <property type="match status" value="1"/>
</dbReference>
<keyword evidence="4 5" id="KW-0413">Isomerase</keyword>
<dbReference type="EMBL" id="QMQV01000210">
    <property type="protein sequence ID" value="RLE46064.1"/>
    <property type="molecule type" value="Genomic_DNA"/>
</dbReference>
<dbReference type="Proteomes" id="UP000278475">
    <property type="component" value="Unassembled WGS sequence"/>
</dbReference>
<comment type="caution">
    <text evidence="8">The sequence shown here is derived from an EMBL/GenBank/DDBJ whole genome shotgun (WGS) entry which is preliminary data.</text>
</comment>
<evidence type="ECO:0000256" key="2">
    <source>
        <dbReference type="ARBA" id="ARBA00006577"/>
    </source>
</evidence>
<dbReference type="PANTHER" id="PTHR47861:SF2">
    <property type="entry name" value="LONG-TYPE PEPTIDYL-PROLYL CIS-TRANS ISOMERASE"/>
    <property type="match status" value="1"/>
</dbReference>
<reference evidence="8 9" key="1">
    <citation type="submission" date="2018-06" db="EMBL/GenBank/DDBJ databases">
        <title>Extensive metabolic versatility and redundancy in microbially diverse, dynamic hydrothermal sediments.</title>
        <authorList>
            <person name="Dombrowski N."/>
            <person name="Teske A."/>
            <person name="Baker B.J."/>
        </authorList>
    </citation>
    <scope>NUCLEOTIDE SEQUENCE [LARGE SCALE GENOMIC DNA]</scope>
    <source>
        <strain evidence="8">B66_G16</strain>
    </source>
</reference>
<sequence>MISKGDFIKLSYTARLEDGTVIDTTDEKIAKEYGIFRDDAKYEDIYVIVGEGHIVKGLDEDLEGKEVGYKGEVVAPPEKAFGEYDPENKDVFSITRFKERPEIGQRVRIGDKVGTVERIIGRRVIVDFNHPLAGKSIKFDYEIKEVLENPEDKLKALFRIHTGVNVLDVKIEDGKAIVEVTSDTYLNQIFLIGRYRVAKDAFRFLQINELEIVERFKRDDEVLKFVSEVKEEEKSKGEESREDES</sequence>
<feature type="domain" description="PPIase FKBP-type" evidence="7">
    <location>
        <begin position="5"/>
        <end position="83"/>
    </location>
</feature>